<dbReference type="AlphaFoldDB" id="A4TVS8"/>
<dbReference type="InterPro" id="IPR029044">
    <property type="entry name" value="Nucleotide-diphossugar_trans"/>
</dbReference>
<feature type="domain" description="Glycosyltransferase 2-like" evidence="1">
    <location>
        <begin position="7"/>
        <end position="173"/>
    </location>
</feature>
<dbReference type="InterPro" id="IPR001173">
    <property type="entry name" value="Glyco_trans_2-like"/>
</dbReference>
<reference evidence="2" key="1">
    <citation type="journal article" date="2007" name="J. Bacteriol.">
        <title>Comparative genome analysis of four magnetotactic bacteria reveals a complex set of group-specific genes implicated in magnetosome biomineralization and function.</title>
        <authorList>
            <person name="Richter M."/>
            <person name="Kube M."/>
            <person name="Bazylinski D.A."/>
            <person name="Lombardot T."/>
            <person name="Gloeckner F.O."/>
            <person name="Reinhardt R."/>
            <person name="Schueler D."/>
        </authorList>
    </citation>
    <scope>NUCLEOTIDE SEQUENCE</scope>
    <source>
        <strain evidence="2">MSR-1</strain>
    </source>
</reference>
<dbReference type="PANTHER" id="PTHR22916">
    <property type="entry name" value="GLYCOSYLTRANSFERASE"/>
    <property type="match status" value="1"/>
</dbReference>
<dbReference type="GO" id="GO:0016758">
    <property type="term" value="F:hexosyltransferase activity"/>
    <property type="evidence" value="ECO:0007669"/>
    <property type="project" value="UniProtKB-ARBA"/>
</dbReference>
<dbReference type="Gene3D" id="3.90.550.10">
    <property type="entry name" value="Spore Coat Polysaccharide Biosynthesis Protein SpsA, Chain A"/>
    <property type="match status" value="1"/>
</dbReference>
<sequence length="358" mass="39334">MGRPDISVIVPVYKAAGYVGKGLQSLAAQSLAADRFEVICVDDGSPDDTLAVLQAHAAAHGNVTALGRAANGGPGPARNSGLERAQGEYLFFLDADDYLVPQALETVLTHARAQDADAVFYSYVLVQGADDAAYARRKDMDFLVADRDQRVANFLAGELDGSVIFSLVRRSLFTDHAITFPPGLHEDIPVIYRVHWHAARIFVLAEDLYFKRYRPDSIINSLGHEQIDGLLSALRDVWDFTRAQAPADLVASLLPRYRRGLVGAVVSLIEKALVYFPTDTGQRLQYYSYILDNIVGHGDFAGMELPTQSKKDRIFTRFMQAFQGEADRTQALRRFEDIVGDGPVVDSASFTRNAGSFA</sequence>
<proteinExistence type="predicted"/>
<dbReference type="Pfam" id="PF00535">
    <property type="entry name" value="Glycos_transf_2"/>
    <property type="match status" value="1"/>
</dbReference>
<dbReference type="RefSeq" id="WP_106003633.1">
    <property type="nucleotide sequence ID" value="NZ_CP027527.1"/>
</dbReference>
<dbReference type="CDD" id="cd00761">
    <property type="entry name" value="Glyco_tranf_GTA_type"/>
    <property type="match status" value="1"/>
</dbReference>
<gene>
    <name evidence="2" type="ORF">MGR_0032</name>
</gene>
<evidence type="ECO:0000259" key="1">
    <source>
        <dbReference type="Pfam" id="PF00535"/>
    </source>
</evidence>
<organism evidence="2">
    <name type="scientific">Magnetospirillum gryphiswaldense</name>
    <dbReference type="NCBI Taxonomy" id="55518"/>
    <lineage>
        <taxon>Bacteria</taxon>
        <taxon>Pseudomonadati</taxon>
        <taxon>Pseudomonadota</taxon>
        <taxon>Alphaproteobacteria</taxon>
        <taxon>Rhodospirillales</taxon>
        <taxon>Rhodospirillaceae</taxon>
        <taxon>Magnetospirillum</taxon>
    </lineage>
</organism>
<dbReference type="SUPFAM" id="SSF53448">
    <property type="entry name" value="Nucleotide-diphospho-sugar transferases"/>
    <property type="match status" value="1"/>
</dbReference>
<accession>A4TVS8</accession>
<protein>
    <submittedName>
        <fullName evidence="2">Glycosyltransferases involved in cell wall biogenesis</fullName>
    </submittedName>
</protein>
<name>A4TVS8_9PROT</name>
<dbReference type="EMBL" id="CU459003">
    <property type="protein sequence ID" value="CAM74735.1"/>
    <property type="molecule type" value="Genomic_DNA"/>
</dbReference>
<evidence type="ECO:0000313" key="2">
    <source>
        <dbReference type="EMBL" id="CAM74735.1"/>
    </source>
</evidence>
<keyword evidence="2" id="KW-0808">Transferase</keyword>
<dbReference type="PANTHER" id="PTHR22916:SF3">
    <property type="entry name" value="UDP-GLCNAC:BETAGAL BETA-1,3-N-ACETYLGLUCOSAMINYLTRANSFERASE-LIKE PROTEIN 1"/>
    <property type="match status" value="1"/>
</dbReference>